<accession>A0A926RU79</accession>
<organism evidence="1 2">
    <name type="scientific">Polycladospora coralii</name>
    <dbReference type="NCBI Taxonomy" id="2771432"/>
    <lineage>
        <taxon>Bacteria</taxon>
        <taxon>Bacillati</taxon>
        <taxon>Bacillota</taxon>
        <taxon>Bacilli</taxon>
        <taxon>Bacillales</taxon>
        <taxon>Thermoactinomycetaceae</taxon>
        <taxon>Polycladospora</taxon>
    </lineage>
</organism>
<gene>
    <name evidence="1" type="ORF">IC620_06760</name>
</gene>
<keyword evidence="2" id="KW-1185">Reference proteome</keyword>
<dbReference type="RefSeq" id="WP_191139488.1">
    <property type="nucleotide sequence ID" value="NZ_JACXAG020000003.1"/>
</dbReference>
<protein>
    <submittedName>
        <fullName evidence="1">Uncharacterized protein</fullName>
    </submittedName>
</protein>
<dbReference type="Proteomes" id="UP000661691">
    <property type="component" value="Unassembled WGS sequence"/>
</dbReference>
<reference evidence="1" key="1">
    <citation type="submission" date="2020-09" db="EMBL/GenBank/DDBJ databases">
        <title>A novel bacterium of genus Hazenella, isolated from South China Sea.</title>
        <authorList>
            <person name="Huang H."/>
            <person name="Mo K."/>
            <person name="Hu Y."/>
        </authorList>
    </citation>
    <scope>NUCLEOTIDE SEQUENCE</scope>
    <source>
        <strain evidence="1">IB182357</strain>
    </source>
</reference>
<proteinExistence type="predicted"/>
<sequence>MNDMQRPHNIQVPYSVVENLPPAERFLYYELCRLATDHATVDDQFDIHLTKGVLITSNYRLSKILDYAYSLVERSMEALMDKGLIDISYINEREFPSFYMVRVKEVFTNYELPEQIEAKYTHS</sequence>
<comment type="caution">
    <text evidence="1">The sequence shown here is derived from an EMBL/GenBank/DDBJ whole genome shotgun (WGS) entry which is preliminary data.</text>
</comment>
<dbReference type="AlphaFoldDB" id="A0A926RU79"/>
<name>A0A926RU79_9BACL</name>
<evidence type="ECO:0000313" key="2">
    <source>
        <dbReference type="Proteomes" id="UP000661691"/>
    </source>
</evidence>
<evidence type="ECO:0000313" key="1">
    <source>
        <dbReference type="EMBL" id="MBD1372059.1"/>
    </source>
</evidence>
<dbReference type="EMBL" id="JACXAH010000008">
    <property type="protein sequence ID" value="MBD1372059.1"/>
    <property type="molecule type" value="Genomic_DNA"/>
</dbReference>